<feature type="compositionally biased region" description="Polar residues" evidence="1">
    <location>
        <begin position="1"/>
        <end position="24"/>
    </location>
</feature>
<gene>
    <name evidence="2" type="ORF">D9613_001778</name>
</gene>
<comment type="caution">
    <text evidence="2">The sequence shown here is derived from an EMBL/GenBank/DDBJ whole genome shotgun (WGS) entry which is preliminary data.</text>
</comment>
<protein>
    <recommendedName>
        <fullName evidence="4">Protein kinase domain-containing protein</fullName>
    </recommendedName>
</protein>
<proteinExistence type="predicted"/>
<feature type="region of interest" description="Disordered" evidence="1">
    <location>
        <begin position="1"/>
        <end position="77"/>
    </location>
</feature>
<organism evidence="2 3">
    <name type="scientific">Agrocybe pediades</name>
    <dbReference type="NCBI Taxonomy" id="84607"/>
    <lineage>
        <taxon>Eukaryota</taxon>
        <taxon>Fungi</taxon>
        <taxon>Dikarya</taxon>
        <taxon>Basidiomycota</taxon>
        <taxon>Agaricomycotina</taxon>
        <taxon>Agaricomycetes</taxon>
        <taxon>Agaricomycetidae</taxon>
        <taxon>Agaricales</taxon>
        <taxon>Agaricineae</taxon>
        <taxon>Strophariaceae</taxon>
        <taxon>Agrocybe</taxon>
    </lineage>
</organism>
<dbReference type="AlphaFoldDB" id="A0A8H4R519"/>
<dbReference type="EMBL" id="JAACJL010000001">
    <property type="protein sequence ID" value="KAF4623570.1"/>
    <property type="molecule type" value="Genomic_DNA"/>
</dbReference>
<evidence type="ECO:0008006" key="4">
    <source>
        <dbReference type="Google" id="ProtNLM"/>
    </source>
</evidence>
<evidence type="ECO:0000313" key="2">
    <source>
        <dbReference type="EMBL" id="KAF4623570.1"/>
    </source>
</evidence>
<name>A0A8H4R519_9AGAR</name>
<reference evidence="2 3" key="1">
    <citation type="submission" date="2019-12" db="EMBL/GenBank/DDBJ databases">
        <authorList>
            <person name="Floudas D."/>
            <person name="Bentzer J."/>
            <person name="Ahren D."/>
            <person name="Johansson T."/>
            <person name="Persson P."/>
            <person name="Tunlid A."/>
        </authorList>
    </citation>
    <scope>NUCLEOTIDE SEQUENCE [LARGE SCALE GENOMIC DNA]</scope>
    <source>
        <strain evidence="2 3">CBS 102.39</strain>
    </source>
</reference>
<evidence type="ECO:0000313" key="3">
    <source>
        <dbReference type="Proteomes" id="UP000521872"/>
    </source>
</evidence>
<sequence>MSSESRISAQMASLLSHSKTPTTDHTLEGSSYFGDAVYDSPPLSESSDSEQGDGAHTDSTLDDPEEHSNFGHFGHPLERMPRLRSADHGLNYDLDGEVDVLLKTATLASTFPSRSSSSTSSITSDTINYERIVDLLLAQDPNPFEATDSRNLVMFDPPKDDTLYRYMEAMPPMMVKRVRRSSEELLLLLDLNRPDLREDPWNAAPHILGAVEKEDYVYLCLQRLSEYNDPPMLNVSHYIDFVRQMLEGLSFLHEQRVAGLKCSKASSHMVDLSSQSFALSDEVESEQGVPKFDRHMYPVRYYFSDFTTASRVPMETLYPASSPPTPGLGLGIIGSKRPTAVNSFIRDVQDCGTFIETLLLDVPQVAGKLKSLTKAMLFGGFNADDARRLFEALCHSIPAEVFNKPATPLRPSARPERAHTIAHPISIKDRPKE</sequence>
<feature type="region of interest" description="Disordered" evidence="1">
    <location>
        <begin position="406"/>
        <end position="433"/>
    </location>
</feature>
<accession>A0A8H4R519</accession>
<dbReference type="Proteomes" id="UP000521872">
    <property type="component" value="Unassembled WGS sequence"/>
</dbReference>
<keyword evidence="3" id="KW-1185">Reference proteome</keyword>
<evidence type="ECO:0000256" key="1">
    <source>
        <dbReference type="SAM" id="MobiDB-lite"/>
    </source>
</evidence>